<accession>A0A0E9PRP7</accession>
<reference evidence="1" key="2">
    <citation type="journal article" date="2015" name="Fish Shellfish Immunol.">
        <title>Early steps in the European eel (Anguilla anguilla)-Vibrio vulnificus interaction in the gills: Role of the RtxA13 toxin.</title>
        <authorList>
            <person name="Callol A."/>
            <person name="Pajuelo D."/>
            <person name="Ebbesson L."/>
            <person name="Teles M."/>
            <person name="MacKenzie S."/>
            <person name="Amaro C."/>
        </authorList>
    </citation>
    <scope>NUCLEOTIDE SEQUENCE</scope>
</reference>
<evidence type="ECO:0000313" key="1">
    <source>
        <dbReference type="EMBL" id="JAH06538.1"/>
    </source>
</evidence>
<dbReference type="EMBL" id="GBXM01102039">
    <property type="protein sequence ID" value="JAH06538.1"/>
    <property type="molecule type" value="Transcribed_RNA"/>
</dbReference>
<organism evidence="1">
    <name type="scientific">Anguilla anguilla</name>
    <name type="common">European freshwater eel</name>
    <name type="synonym">Muraena anguilla</name>
    <dbReference type="NCBI Taxonomy" id="7936"/>
    <lineage>
        <taxon>Eukaryota</taxon>
        <taxon>Metazoa</taxon>
        <taxon>Chordata</taxon>
        <taxon>Craniata</taxon>
        <taxon>Vertebrata</taxon>
        <taxon>Euteleostomi</taxon>
        <taxon>Actinopterygii</taxon>
        <taxon>Neopterygii</taxon>
        <taxon>Teleostei</taxon>
        <taxon>Anguilliformes</taxon>
        <taxon>Anguillidae</taxon>
        <taxon>Anguilla</taxon>
    </lineage>
</organism>
<proteinExistence type="predicted"/>
<name>A0A0E9PRP7_ANGAN</name>
<protein>
    <submittedName>
        <fullName evidence="1">Uncharacterized protein</fullName>
    </submittedName>
</protein>
<reference evidence="1" key="1">
    <citation type="submission" date="2014-11" db="EMBL/GenBank/DDBJ databases">
        <authorList>
            <person name="Amaro Gonzalez C."/>
        </authorList>
    </citation>
    <scope>NUCLEOTIDE SEQUENCE</scope>
</reference>
<sequence length="35" mass="4106">MSKAANKISNSPKDENAAWNYFYFVIRLVLLMLTR</sequence>
<dbReference type="AlphaFoldDB" id="A0A0E9PRP7"/>